<organism evidence="2 3">
    <name type="scientific">Anaeromyxobacter paludicola</name>
    <dbReference type="NCBI Taxonomy" id="2918171"/>
    <lineage>
        <taxon>Bacteria</taxon>
        <taxon>Pseudomonadati</taxon>
        <taxon>Myxococcota</taxon>
        <taxon>Myxococcia</taxon>
        <taxon>Myxococcales</taxon>
        <taxon>Cystobacterineae</taxon>
        <taxon>Anaeromyxobacteraceae</taxon>
        <taxon>Anaeromyxobacter</taxon>
    </lineage>
</organism>
<evidence type="ECO:0000313" key="2">
    <source>
        <dbReference type="EMBL" id="BDG07593.1"/>
    </source>
</evidence>
<feature type="signal peptide" evidence="1">
    <location>
        <begin position="1"/>
        <end position="21"/>
    </location>
</feature>
<keyword evidence="3" id="KW-1185">Reference proteome</keyword>
<evidence type="ECO:0000313" key="3">
    <source>
        <dbReference type="Proteomes" id="UP001162734"/>
    </source>
</evidence>
<dbReference type="RefSeq" id="WP_248344396.1">
    <property type="nucleotide sequence ID" value="NZ_AP025592.1"/>
</dbReference>
<proteinExistence type="predicted"/>
<evidence type="ECO:0008006" key="4">
    <source>
        <dbReference type="Google" id="ProtNLM"/>
    </source>
</evidence>
<gene>
    <name evidence="2" type="ORF">AMPC_07060</name>
</gene>
<name>A0ABM7X716_9BACT</name>
<sequence>MARLSWWAAVGALVVGGAAGAAEPGSAQVHVRGDVVSLQGGALQLRTRSGDLVALQLPENAKVALVSKGDPKLLRSGAFVGTAAVPEPDGRLRALEVHVFPSSMRGTGEGHHPWDLKPGSTMTNATVAEVGPGGAGSQGTGSSMTNATVSKVGESGGARELSLQYPGGEKKVLVPEGTPVLQVEPGNRSSLVPGAHVFAVASRRPDGTLVAERLNVGKDGVVPPM</sequence>
<accession>A0ABM7X716</accession>
<feature type="chain" id="PRO_5047040656" description="DUF5666 domain-containing protein" evidence="1">
    <location>
        <begin position="22"/>
        <end position="225"/>
    </location>
</feature>
<protein>
    <recommendedName>
        <fullName evidence="4">DUF5666 domain-containing protein</fullName>
    </recommendedName>
</protein>
<reference evidence="3" key="1">
    <citation type="journal article" date="2022" name="Int. J. Syst. Evol. Microbiol.">
        <title>Anaeromyxobacter oryzae sp. nov., Anaeromyxobacter diazotrophicus sp. nov. and Anaeromyxobacter paludicola sp. nov., isolated from paddy soils.</title>
        <authorList>
            <person name="Itoh H."/>
            <person name="Xu Z."/>
            <person name="Mise K."/>
            <person name="Masuda Y."/>
            <person name="Ushijima N."/>
            <person name="Hayakawa C."/>
            <person name="Shiratori Y."/>
            <person name="Senoo K."/>
        </authorList>
    </citation>
    <scope>NUCLEOTIDE SEQUENCE [LARGE SCALE GENOMIC DNA]</scope>
    <source>
        <strain evidence="3">Red630</strain>
    </source>
</reference>
<evidence type="ECO:0000256" key="1">
    <source>
        <dbReference type="SAM" id="SignalP"/>
    </source>
</evidence>
<dbReference type="Proteomes" id="UP001162734">
    <property type="component" value="Chromosome"/>
</dbReference>
<dbReference type="EMBL" id="AP025592">
    <property type="protein sequence ID" value="BDG07593.1"/>
    <property type="molecule type" value="Genomic_DNA"/>
</dbReference>
<keyword evidence="1" id="KW-0732">Signal</keyword>